<proteinExistence type="predicted"/>
<accession>A0A2P6PRQ2</accession>
<keyword evidence="2" id="KW-0326">Glycosidase</keyword>
<dbReference type="EMBL" id="PDCK01000044">
    <property type="protein sequence ID" value="PRQ24607.1"/>
    <property type="molecule type" value="Genomic_DNA"/>
</dbReference>
<dbReference type="EC" id="3.2.1.58" evidence="2"/>
<name>A0A2P6PRQ2_ROSCH</name>
<dbReference type="Gene3D" id="3.20.20.300">
    <property type="entry name" value="Glycoside hydrolase, family 3, N-terminal domain"/>
    <property type="match status" value="1"/>
</dbReference>
<gene>
    <name evidence="2" type="ORF">RchiOBHm_Chr6g0274311</name>
</gene>
<keyword evidence="3" id="KW-1185">Reference proteome</keyword>
<evidence type="ECO:0000313" key="2">
    <source>
        <dbReference type="EMBL" id="PRQ24607.1"/>
    </source>
</evidence>
<dbReference type="AlphaFoldDB" id="A0A2P6PRQ2"/>
<evidence type="ECO:0000256" key="1">
    <source>
        <dbReference type="ARBA" id="ARBA00022801"/>
    </source>
</evidence>
<dbReference type="Gramene" id="PRQ24607">
    <property type="protein sequence ID" value="PRQ24607"/>
    <property type="gene ID" value="RchiOBHm_Chr6g0274311"/>
</dbReference>
<comment type="caution">
    <text evidence="2">The sequence shown here is derived from an EMBL/GenBank/DDBJ whole genome shotgun (WGS) entry which is preliminary data.</text>
</comment>
<organism evidence="2 3">
    <name type="scientific">Rosa chinensis</name>
    <name type="common">China rose</name>
    <dbReference type="NCBI Taxonomy" id="74649"/>
    <lineage>
        <taxon>Eukaryota</taxon>
        <taxon>Viridiplantae</taxon>
        <taxon>Streptophyta</taxon>
        <taxon>Embryophyta</taxon>
        <taxon>Tracheophyta</taxon>
        <taxon>Spermatophyta</taxon>
        <taxon>Magnoliopsida</taxon>
        <taxon>eudicotyledons</taxon>
        <taxon>Gunneridae</taxon>
        <taxon>Pentapetalae</taxon>
        <taxon>rosids</taxon>
        <taxon>fabids</taxon>
        <taxon>Rosales</taxon>
        <taxon>Rosaceae</taxon>
        <taxon>Rosoideae</taxon>
        <taxon>Rosoideae incertae sedis</taxon>
        <taxon>Rosa</taxon>
    </lineage>
</organism>
<evidence type="ECO:0000313" key="3">
    <source>
        <dbReference type="Proteomes" id="UP000238479"/>
    </source>
</evidence>
<dbReference type="GO" id="GO:0005975">
    <property type="term" value="P:carbohydrate metabolic process"/>
    <property type="evidence" value="ECO:0007669"/>
    <property type="project" value="InterPro"/>
</dbReference>
<dbReference type="GO" id="GO:0004338">
    <property type="term" value="F:glucan exo-1,3-beta-glucosidase activity"/>
    <property type="evidence" value="ECO:0007669"/>
    <property type="project" value="UniProtKB-EC"/>
</dbReference>
<keyword evidence="1 2" id="KW-0378">Hydrolase</keyword>
<dbReference type="InterPro" id="IPR036962">
    <property type="entry name" value="Glyco_hydro_3_N_sf"/>
</dbReference>
<dbReference type="SUPFAM" id="SSF51445">
    <property type="entry name" value="(Trans)glycosidases"/>
    <property type="match status" value="1"/>
</dbReference>
<protein>
    <submittedName>
        <fullName evidence="2">Putative glucan 1,3-beta-glucosidase</fullName>
        <ecNumber evidence="2">3.2.1.58</ecNumber>
    </submittedName>
</protein>
<reference evidence="2 3" key="1">
    <citation type="journal article" date="2018" name="Nat. Genet.">
        <title>The Rosa genome provides new insights in the design of modern roses.</title>
        <authorList>
            <person name="Bendahmane M."/>
        </authorList>
    </citation>
    <scope>NUCLEOTIDE SEQUENCE [LARGE SCALE GENOMIC DNA]</scope>
    <source>
        <strain evidence="3">cv. Old Blush</strain>
    </source>
</reference>
<dbReference type="Proteomes" id="UP000238479">
    <property type="component" value="Chromosome 6"/>
</dbReference>
<sequence>MTLEEKIGQMTQIERSVASAEVMNKDPELVKKIGAATALEVRATGIAVCRDPK</sequence>
<dbReference type="STRING" id="74649.A0A2P6PRQ2"/>
<dbReference type="InterPro" id="IPR017853">
    <property type="entry name" value="GH"/>
</dbReference>